<organism evidence="26 27">
    <name type="scientific">Phaseolus angularis</name>
    <name type="common">Azuki bean</name>
    <name type="synonym">Vigna angularis</name>
    <dbReference type="NCBI Taxonomy" id="3914"/>
    <lineage>
        <taxon>Eukaryota</taxon>
        <taxon>Viridiplantae</taxon>
        <taxon>Streptophyta</taxon>
        <taxon>Embryophyta</taxon>
        <taxon>Tracheophyta</taxon>
        <taxon>Spermatophyta</taxon>
        <taxon>Magnoliopsida</taxon>
        <taxon>eudicotyledons</taxon>
        <taxon>Gunneridae</taxon>
        <taxon>Pentapetalae</taxon>
        <taxon>rosids</taxon>
        <taxon>fabids</taxon>
        <taxon>Fabales</taxon>
        <taxon>Fabaceae</taxon>
        <taxon>Papilionoideae</taxon>
        <taxon>50 kb inversion clade</taxon>
        <taxon>NPAAA clade</taxon>
        <taxon>indigoferoid/millettioid clade</taxon>
        <taxon>Phaseoleae</taxon>
        <taxon>Vigna</taxon>
    </lineage>
</organism>
<evidence type="ECO:0000256" key="25">
    <source>
        <dbReference type="RuleBase" id="RU000461"/>
    </source>
</evidence>
<evidence type="ECO:0000256" key="2">
    <source>
        <dbReference type="ARBA" id="ARBA00004464"/>
    </source>
</evidence>
<dbReference type="GO" id="GO:0005506">
    <property type="term" value="F:iron ion binding"/>
    <property type="evidence" value="ECO:0007669"/>
    <property type="project" value="InterPro"/>
</dbReference>
<evidence type="ECO:0000256" key="17">
    <source>
        <dbReference type="ARBA" id="ARBA00051005"/>
    </source>
</evidence>
<keyword evidence="14 25" id="KW-0503">Monooxygenase</keyword>
<proteinExistence type="inferred from homology"/>
<dbReference type="Pfam" id="PF00067">
    <property type="entry name" value="p450"/>
    <property type="match status" value="1"/>
</dbReference>
<dbReference type="InterPro" id="IPR001128">
    <property type="entry name" value="Cyt_P450"/>
</dbReference>
<keyword evidence="10" id="KW-0735">Signal-anchor</keyword>
<evidence type="ECO:0000256" key="4">
    <source>
        <dbReference type="ARBA" id="ARBA00010617"/>
    </source>
</evidence>
<accession>A0A0L9VCC4</accession>
<feature type="binding site" description="axial binding residue" evidence="24">
    <location>
        <position position="431"/>
    </location>
    <ligand>
        <name>heme</name>
        <dbReference type="ChEBI" id="CHEBI:30413"/>
    </ligand>
    <ligandPart>
        <name>Fe</name>
        <dbReference type="ChEBI" id="CHEBI:18248"/>
    </ligandPart>
</feature>
<dbReference type="PANTHER" id="PTHR47944:SF19">
    <property type="entry name" value="CYTOCHROME P450 77A4"/>
    <property type="match status" value="1"/>
</dbReference>
<comment type="catalytic activity">
    <reaction evidence="21">
        <text>L-valine + 2 reduced [NADPH--hemoprotein reductase] + 2 O2 = (E)-2-methylpropanal oxime + 2 oxidized [NADPH--hemoprotein reductase] + CO2 + 3 H2O + 2 H(+)</text>
        <dbReference type="Rhea" id="RHEA:28606"/>
        <dbReference type="Rhea" id="RHEA-COMP:11964"/>
        <dbReference type="Rhea" id="RHEA-COMP:11965"/>
        <dbReference type="ChEBI" id="CHEBI:15377"/>
        <dbReference type="ChEBI" id="CHEBI:15378"/>
        <dbReference type="ChEBI" id="CHEBI:15379"/>
        <dbReference type="ChEBI" id="CHEBI:16526"/>
        <dbReference type="ChEBI" id="CHEBI:57618"/>
        <dbReference type="ChEBI" id="CHEBI:57762"/>
        <dbReference type="ChEBI" id="CHEBI:58210"/>
        <dbReference type="ChEBI" id="CHEBI:61143"/>
        <dbReference type="EC" id="1.14.14.38"/>
    </reaction>
</comment>
<protein>
    <recommendedName>
        <fullName evidence="28">EF-hand domain-containing protein</fullName>
    </recommendedName>
</protein>
<dbReference type="InterPro" id="IPR018247">
    <property type="entry name" value="EF_Hand_1_Ca_BS"/>
</dbReference>
<dbReference type="EMBL" id="CM003379">
    <property type="protein sequence ID" value="KOM52720.1"/>
    <property type="molecule type" value="Genomic_DNA"/>
</dbReference>
<comment type="catalytic activity">
    <reaction evidence="19">
        <text>N-hydroxy-L-valine + reduced [NADPH--hemoprotein reductase] + O2 = N,N-dihydroxy-L-valine + oxidized [NADPH--hemoprotein reductase] + H2O + H(+)</text>
        <dbReference type="Rhea" id="RHEA:30495"/>
        <dbReference type="Rhea" id="RHEA-COMP:11964"/>
        <dbReference type="Rhea" id="RHEA-COMP:11965"/>
        <dbReference type="ChEBI" id="CHEBI:15377"/>
        <dbReference type="ChEBI" id="CHEBI:15378"/>
        <dbReference type="ChEBI" id="CHEBI:15379"/>
        <dbReference type="ChEBI" id="CHEBI:57618"/>
        <dbReference type="ChEBI" id="CHEBI:58210"/>
        <dbReference type="ChEBI" id="CHEBI:61140"/>
        <dbReference type="ChEBI" id="CHEBI:61142"/>
    </reaction>
</comment>
<comment type="catalytic activity">
    <reaction evidence="17">
        <text>L-valine + reduced [NADPH--hemoprotein reductase] + O2 = N-hydroxy-L-valine + oxidized [NADPH--hemoprotein reductase] + H2O + 2 H(+)</text>
        <dbReference type="Rhea" id="RHEA:30491"/>
        <dbReference type="Rhea" id="RHEA-COMP:11964"/>
        <dbReference type="Rhea" id="RHEA-COMP:11965"/>
        <dbReference type="ChEBI" id="CHEBI:15377"/>
        <dbReference type="ChEBI" id="CHEBI:15378"/>
        <dbReference type="ChEBI" id="CHEBI:15379"/>
        <dbReference type="ChEBI" id="CHEBI:57618"/>
        <dbReference type="ChEBI" id="CHEBI:57762"/>
        <dbReference type="ChEBI" id="CHEBI:58210"/>
        <dbReference type="ChEBI" id="CHEBI:61140"/>
    </reaction>
</comment>
<evidence type="ECO:0000256" key="7">
    <source>
        <dbReference type="ARBA" id="ARBA00022723"/>
    </source>
</evidence>
<dbReference type="PRINTS" id="PR00463">
    <property type="entry name" value="EP450I"/>
</dbReference>
<evidence type="ECO:0000256" key="12">
    <source>
        <dbReference type="ARBA" id="ARBA00023002"/>
    </source>
</evidence>
<evidence type="ECO:0000256" key="23">
    <source>
        <dbReference type="ARBA" id="ARBA00058503"/>
    </source>
</evidence>
<dbReference type="InterPro" id="IPR002401">
    <property type="entry name" value="Cyt_P450_E_grp-I"/>
</dbReference>
<dbReference type="GO" id="GO:0019756">
    <property type="term" value="P:cyanogenic glycoside biosynthetic process"/>
    <property type="evidence" value="ECO:0007669"/>
    <property type="project" value="UniProtKB-ARBA"/>
</dbReference>
<keyword evidence="13 24" id="KW-0408">Iron</keyword>
<comment type="catalytic activity">
    <reaction evidence="18">
        <text>N-hydroxy-L-isoleucine + reduced [NADPH--hemoprotein reductase] + O2 = N,N-dihydroxy-L-isoleucine + oxidized [NADPH--hemoprotein reductase] + H2O + H(+)</text>
        <dbReference type="Rhea" id="RHEA:30483"/>
        <dbReference type="Rhea" id="RHEA-COMP:11964"/>
        <dbReference type="Rhea" id="RHEA-COMP:11965"/>
        <dbReference type="ChEBI" id="CHEBI:15377"/>
        <dbReference type="ChEBI" id="CHEBI:15378"/>
        <dbReference type="ChEBI" id="CHEBI:15379"/>
        <dbReference type="ChEBI" id="CHEBI:57618"/>
        <dbReference type="ChEBI" id="CHEBI:58210"/>
        <dbReference type="ChEBI" id="CHEBI:61131"/>
        <dbReference type="ChEBI" id="CHEBI:61133"/>
    </reaction>
</comment>
<dbReference type="InterPro" id="IPR036396">
    <property type="entry name" value="Cyt_P450_sf"/>
</dbReference>
<comment type="subcellular location">
    <subcellularLocation>
        <location evidence="2">Microsome membrane</location>
        <topology evidence="2">Single-pass type II membrane protein</topology>
    </subcellularLocation>
</comment>
<evidence type="ECO:0000256" key="22">
    <source>
        <dbReference type="ARBA" id="ARBA00052887"/>
    </source>
</evidence>
<keyword evidence="15" id="KW-0472">Membrane</keyword>
<dbReference type="GO" id="GO:0102001">
    <property type="term" value="F:isoleucine N-monooxygenase (oxime forming) activity"/>
    <property type="evidence" value="ECO:0007669"/>
    <property type="project" value="UniProtKB-EC"/>
</dbReference>
<dbReference type="GO" id="GO:0020037">
    <property type="term" value="F:heme binding"/>
    <property type="evidence" value="ECO:0007669"/>
    <property type="project" value="InterPro"/>
</dbReference>
<keyword evidence="5 24" id="KW-0349">Heme</keyword>
<sequence>MIQKPKLPPGPKPWPILGNIPQMLSNKPVFRWIHNLMQDINTHIACIRLGNVHVIPVTCPSIACEFLRKHDAEFASRPLTMATDIMSSGYKTIAIVPFGEQWKKMRRIFVNDLFSPLRHHCFQHKRNEEADNIMFYVYNKCNNVKDGGLVNVRDVSQHYCCNVTRKLIFNTRYFGKGRVDGGPGPEEVEQVITIFTLLKHAYAFSVSDYLPWLRAFDLDGHKRKVKKAMRTMEKYHDPMIEERMKQWKNGTKSVEEDLLDVLISLKDDNDNRTLTMKEIKALTIELMLGGADNPSNAVECVLAEMVSQPHILQQATDEVDKVVGKQRMVQESDIPELNYVKACLREAFRLHPVVPFNPPHVSSNDAMVGNYFIPKGSHVLLSRHGLGQNPKVWNEPHKFKPERHQKSDGTMVVLSEPDLKFISFGTGRRGCPAVILGSTMTVMLLARLIHAFSWNAPPNLSSINTLKSDNGGMLAEALVLEAKPRLASELYHS</sequence>
<evidence type="ECO:0000256" key="1">
    <source>
        <dbReference type="ARBA" id="ARBA00001971"/>
    </source>
</evidence>
<evidence type="ECO:0000313" key="26">
    <source>
        <dbReference type="EMBL" id="KOM52720.1"/>
    </source>
</evidence>
<keyword evidence="16" id="KW-0325">Glycoprotein</keyword>
<comment type="function">
    <text evidence="23">Involved in the biosynthesis of the cyanogenic glucosides linamarin and lotaustralin and of the nitirle glucosides rhodiocyanoside A and D. Can use L-isoleucine &gt; L-valine as substrate, but not L-leucine, L-phenylalanine or L-tyrosine. Catalyzes multi-step reactions starting with two successive N-hydroxylations using L-isoleucine and, to a lower extent, L-valine as substrates leading to the formation of N,N-dihydroxy-L-valine and N,N-dihydroxy-L-isoleucine, respectively; following spontaneous reactions lead to the production of (E)-2-methylpropanal oxime and (1E,2S)-2-methylbutanal oxime, respectively.</text>
</comment>
<dbReference type="SUPFAM" id="SSF48264">
    <property type="entry name" value="Cytochrome P450"/>
    <property type="match status" value="1"/>
</dbReference>
<evidence type="ECO:0000256" key="24">
    <source>
        <dbReference type="PIRSR" id="PIRSR602401-1"/>
    </source>
</evidence>
<evidence type="ECO:0000313" key="27">
    <source>
        <dbReference type="Proteomes" id="UP000053144"/>
    </source>
</evidence>
<keyword evidence="11" id="KW-1133">Transmembrane helix</keyword>
<evidence type="ECO:0000256" key="5">
    <source>
        <dbReference type="ARBA" id="ARBA00022617"/>
    </source>
</evidence>
<evidence type="ECO:0000256" key="18">
    <source>
        <dbReference type="ARBA" id="ARBA00051234"/>
    </source>
</evidence>
<keyword evidence="9" id="KW-0492">Microsome</keyword>
<evidence type="ECO:0000256" key="11">
    <source>
        <dbReference type="ARBA" id="ARBA00022989"/>
    </source>
</evidence>
<dbReference type="PANTHER" id="PTHR47944">
    <property type="entry name" value="CYTOCHROME P450 98A9"/>
    <property type="match status" value="1"/>
</dbReference>
<comment type="similarity">
    <text evidence="4 25">Belongs to the cytochrome P450 family.</text>
</comment>
<dbReference type="OrthoDB" id="2789670at2759"/>
<evidence type="ECO:0000256" key="8">
    <source>
        <dbReference type="ARBA" id="ARBA00022824"/>
    </source>
</evidence>
<keyword evidence="8" id="KW-0256">Endoplasmic reticulum</keyword>
<evidence type="ECO:0000256" key="14">
    <source>
        <dbReference type="ARBA" id="ARBA00023033"/>
    </source>
</evidence>
<dbReference type="InterPro" id="IPR017972">
    <property type="entry name" value="Cyt_P450_CS"/>
</dbReference>
<evidence type="ECO:0000256" key="21">
    <source>
        <dbReference type="ARBA" id="ARBA00052460"/>
    </source>
</evidence>
<evidence type="ECO:0000256" key="15">
    <source>
        <dbReference type="ARBA" id="ARBA00023136"/>
    </source>
</evidence>
<comment type="cofactor">
    <cofactor evidence="1 24">
        <name>heme</name>
        <dbReference type="ChEBI" id="CHEBI:30413"/>
    </cofactor>
</comment>
<name>A0A0L9VCC4_PHAAN</name>
<keyword evidence="6" id="KW-0812">Transmembrane</keyword>
<dbReference type="PROSITE" id="PS00018">
    <property type="entry name" value="EF_HAND_1"/>
    <property type="match status" value="1"/>
</dbReference>
<keyword evidence="12 25" id="KW-0560">Oxidoreductase</keyword>
<dbReference type="Gramene" id="KOM52720">
    <property type="protein sequence ID" value="KOM52720"/>
    <property type="gene ID" value="LR48_Vigan09g137900"/>
</dbReference>
<keyword evidence="7 24" id="KW-0479">Metal-binding</keyword>
<evidence type="ECO:0000256" key="10">
    <source>
        <dbReference type="ARBA" id="ARBA00022968"/>
    </source>
</evidence>
<dbReference type="PROSITE" id="PS00086">
    <property type="entry name" value="CYTOCHROME_P450"/>
    <property type="match status" value="1"/>
</dbReference>
<evidence type="ECO:0008006" key="28">
    <source>
        <dbReference type="Google" id="ProtNLM"/>
    </source>
</evidence>
<reference evidence="27" key="1">
    <citation type="journal article" date="2015" name="Proc. Natl. Acad. Sci. U.S.A.">
        <title>Genome sequencing of adzuki bean (Vigna angularis) provides insight into high starch and low fat accumulation and domestication.</title>
        <authorList>
            <person name="Yang K."/>
            <person name="Tian Z."/>
            <person name="Chen C."/>
            <person name="Luo L."/>
            <person name="Zhao B."/>
            <person name="Wang Z."/>
            <person name="Yu L."/>
            <person name="Li Y."/>
            <person name="Sun Y."/>
            <person name="Li W."/>
            <person name="Chen Y."/>
            <person name="Li Y."/>
            <person name="Zhang Y."/>
            <person name="Ai D."/>
            <person name="Zhao J."/>
            <person name="Shang C."/>
            <person name="Ma Y."/>
            <person name="Wu B."/>
            <person name="Wang M."/>
            <person name="Gao L."/>
            <person name="Sun D."/>
            <person name="Zhang P."/>
            <person name="Guo F."/>
            <person name="Wang W."/>
            <person name="Li Y."/>
            <person name="Wang J."/>
            <person name="Varshney R.K."/>
            <person name="Wang J."/>
            <person name="Ling H.Q."/>
            <person name="Wan P."/>
        </authorList>
    </citation>
    <scope>NUCLEOTIDE SEQUENCE</scope>
    <source>
        <strain evidence="27">cv. Jingnong 6</strain>
    </source>
</reference>
<gene>
    <name evidence="26" type="ORF">LR48_Vigan09g137900</name>
</gene>
<comment type="catalytic activity">
    <reaction evidence="22">
        <text>L-isoleucine + reduced [NADPH--hemoprotein reductase] + O2 = N-hydroxy-L-isoleucine + oxidized [NADPH--hemoprotein reductase] + H2O + 2 H(+)</text>
        <dbReference type="Rhea" id="RHEA:30479"/>
        <dbReference type="Rhea" id="RHEA-COMP:11964"/>
        <dbReference type="Rhea" id="RHEA-COMP:11965"/>
        <dbReference type="ChEBI" id="CHEBI:15377"/>
        <dbReference type="ChEBI" id="CHEBI:15378"/>
        <dbReference type="ChEBI" id="CHEBI:15379"/>
        <dbReference type="ChEBI" id="CHEBI:57618"/>
        <dbReference type="ChEBI" id="CHEBI:58045"/>
        <dbReference type="ChEBI" id="CHEBI:58210"/>
        <dbReference type="ChEBI" id="CHEBI:61131"/>
    </reaction>
</comment>
<evidence type="ECO:0000256" key="6">
    <source>
        <dbReference type="ARBA" id="ARBA00022692"/>
    </source>
</evidence>
<dbReference type="Gene3D" id="1.10.630.10">
    <property type="entry name" value="Cytochrome P450"/>
    <property type="match status" value="1"/>
</dbReference>
<evidence type="ECO:0000256" key="9">
    <source>
        <dbReference type="ARBA" id="ARBA00022848"/>
    </source>
</evidence>
<evidence type="ECO:0000256" key="3">
    <source>
        <dbReference type="ARBA" id="ARBA00005179"/>
    </source>
</evidence>
<evidence type="ECO:0000256" key="13">
    <source>
        <dbReference type="ARBA" id="ARBA00023004"/>
    </source>
</evidence>
<dbReference type="GO" id="GO:0102002">
    <property type="term" value="F:valine N-monooxygenase (oxime forming) activity"/>
    <property type="evidence" value="ECO:0007669"/>
    <property type="project" value="UniProtKB-EC"/>
</dbReference>
<evidence type="ECO:0000256" key="19">
    <source>
        <dbReference type="ARBA" id="ARBA00051269"/>
    </source>
</evidence>
<dbReference type="Proteomes" id="UP000053144">
    <property type="component" value="Chromosome 9"/>
</dbReference>
<evidence type="ECO:0000256" key="20">
    <source>
        <dbReference type="ARBA" id="ARBA00051419"/>
    </source>
</evidence>
<evidence type="ECO:0000256" key="16">
    <source>
        <dbReference type="ARBA" id="ARBA00023180"/>
    </source>
</evidence>
<comment type="catalytic activity">
    <reaction evidence="20">
        <text>L-isoleucine + 2 reduced [NADPH--hemoprotein reductase] + 2 O2 = (1E,2S)-2-methylbutanal oxime + 2 oxidized [NADPH--hemoprotein reductase] + CO2 + 3 H2O + 2 H(+)</text>
        <dbReference type="Rhea" id="RHEA:28602"/>
        <dbReference type="Rhea" id="RHEA-COMP:11964"/>
        <dbReference type="Rhea" id="RHEA-COMP:11965"/>
        <dbReference type="ChEBI" id="CHEBI:15377"/>
        <dbReference type="ChEBI" id="CHEBI:15378"/>
        <dbReference type="ChEBI" id="CHEBI:15379"/>
        <dbReference type="ChEBI" id="CHEBI:16526"/>
        <dbReference type="ChEBI" id="CHEBI:57618"/>
        <dbReference type="ChEBI" id="CHEBI:58045"/>
        <dbReference type="ChEBI" id="CHEBI:58210"/>
        <dbReference type="ChEBI" id="CHEBI:134628"/>
        <dbReference type="EC" id="1.14.14.39"/>
    </reaction>
</comment>
<dbReference type="AlphaFoldDB" id="A0A0L9VCC4"/>
<dbReference type="FunFam" id="1.10.630.10:FF:000037">
    <property type="entry name" value="Cytochrome P450 9"/>
    <property type="match status" value="1"/>
</dbReference>
<dbReference type="KEGG" id="var:108341521"/>
<dbReference type="OMA" id="QDINTHI"/>
<comment type="pathway">
    <text evidence="3">Secondary metabolite biosynthesis.</text>
</comment>